<evidence type="ECO:0000256" key="1">
    <source>
        <dbReference type="SAM" id="MobiDB-lite"/>
    </source>
</evidence>
<sequence length="141" mass="15140">MWAPPSWFLCHPNRSQAELRIHTAQQPRPPSLHRRGWSPAESRFSKLWIQSPCPRSWGSSIALAGLGASGFAGVSGFTNAARAQSQGHPADTYKHRRDLSCPLGAPCLGWVQLPSTLAPAQTGSGPCSSHAARYTAGRDTP</sequence>
<proteinExistence type="predicted"/>
<evidence type="ECO:0000313" key="2">
    <source>
        <dbReference type="EMBL" id="TFK03469.1"/>
    </source>
</evidence>
<evidence type="ECO:0000313" key="3">
    <source>
        <dbReference type="Proteomes" id="UP000297703"/>
    </source>
</evidence>
<keyword evidence="3" id="KW-1185">Reference proteome</keyword>
<dbReference type="AlphaFoldDB" id="A0A4D9E0I2"/>
<dbReference type="EMBL" id="QXTE01000157">
    <property type="protein sequence ID" value="TFK03469.1"/>
    <property type="molecule type" value="Genomic_DNA"/>
</dbReference>
<gene>
    <name evidence="2" type="ORF">DR999_PMT14025</name>
</gene>
<reference evidence="2 3" key="2">
    <citation type="submission" date="2019-04" db="EMBL/GenBank/DDBJ databases">
        <title>The genome sequence of big-headed turtle.</title>
        <authorList>
            <person name="Gong S."/>
        </authorList>
    </citation>
    <scope>NUCLEOTIDE SEQUENCE [LARGE SCALE GENOMIC DNA]</scope>
    <source>
        <strain evidence="2">DO16091913</strain>
        <tissue evidence="2">Muscle</tissue>
    </source>
</reference>
<protein>
    <submittedName>
        <fullName evidence="2">Cingulin-like protein 1</fullName>
    </submittedName>
</protein>
<accession>A0A4D9E0I2</accession>
<name>A0A4D9E0I2_9SAUR</name>
<dbReference type="Proteomes" id="UP000297703">
    <property type="component" value="Unassembled WGS sequence"/>
</dbReference>
<comment type="caution">
    <text evidence="2">The sequence shown here is derived from an EMBL/GenBank/DDBJ whole genome shotgun (WGS) entry which is preliminary data.</text>
</comment>
<reference evidence="2 3" key="1">
    <citation type="submission" date="2019-04" db="EMBL/GenBank/DDBJ databases">
        <title>Draft genome of the big-headed turtle Platysternon megacephalum.</title>
        <authorList>
            <person name="Gong S."/>
        </authorList>
    </citation>
    <scope>NUCLEOTIDE SEQUENCE [LARGE SCALE GENOMIC DNA]</scope>
    <source>
        <strain evidence="2">DO16091913</strain>
        <tissue evidence="2">Muscle</tissue>
    </source>
</reference>
<organism evidence="2 3">
    <name type="scientific">Platysternon megacephalum</name>
    <name type="common">big-headed turtle</name>
    <dbReference type="NCBI Taxonomy" id="55544"/>
    <lineage>
        <taxon>Eukaryota</taxon>
        <taxon>Metazoa</taxon>
        <taxon>Chordata</taxon>
        <taxon>Craniata</taxon>
        <taxon>Vertebrata</taxon>
        <taxon>Euteleostomi</taxon>
        <taxon>Archelosauria</taxon>
        <taxon>Testudinata</taxon>
        <taxon>Testudines</taxon>
        <taxon>Cryptodira</taxon>
        <taxon>Durocryptodira</taxon>
        <taxon>Testudinoidea</taxon>
        <taxon>Platysternidae</taxon>
        <taxon>Platysternon</taxon>
    </lineage>
</organism>
<feature type="region of interest" description="Disordered" evidence="1">
    <location>
        <begin position="119"/>
        <end position="141"/>
    </location>
</feature>